<organism evidence="7 8">
    <name type="scientific">Lactobacillus hominis DSM 23910 = CRBIP 24.179</name>
    <dbReference type="NCBI Taxonomy" id="1423758"/>
    <lineage>
        <taxon>Bacteria</taxon>
        <taxon>Bacillati</taxon>
        <taxon>Bacillota</taxon>
        <taxon>Bacilli</taxon>
        <taxon>Lactobacillales</taxon>
        <taxon>Lactobacillaceae</taxon>
        <taxon>Lactobacillus</taxon>
    </lineage>
</organism>
<dbReference type="EMBL" id="CAKE01000003">
    <property type="protein sequence ID" value="CCI81468.1"/>
    <property type="molecule type" value="Genomic_DNA"/>
</dbReference>
<evidence type="ECO:0000256" key="3">
    <source>
        <dbReference type="ARBA" id="ARBA00022670"/>
    </source>
</evidence>
<sequence>MNIKPKDNCTAMIVGKKATIDGSTIIARDEDGYGGINEKLFVVHQAKDYDEDYISKYNGLKLHLKGHGCKWTATPTADESEGRWDEQGINEYNVAMSSTETEVTNARCLGHDPLVADGVDEDSMLYLVLPFVKTAREGVERLGKLIEKYGTGESNGIAFSDHDEVWYFETGAGHQWVAQRIPEDSYAICPNIMVIQDIDFDDHENFMYASTIRDFVEKNHLNPSTDGKWSFRDIFGTKAEEDSYYNTPRTWYGQKLFNPSIEQDPLSQEMPFIRKPEKKISVEDVEYFLSSHYNGTEYDPMGSFASGDEKKQKMFRSIALDRNQSSCILQIRNDVPKEFAAIQWINFGFYAYSPYVPFFININDTPANYKVASHMVTPDASAYWLYKSLQVLVEPRYHEYAYQINNFRDECQAYGVGRVSETDEKAKELNGNELVDFLTKANDETANHITNETKKLMSDLTRQALNNSKFQYERGDNL</sequence>
<dbReference type="GeneID" id="82846735"/>
<dbReference type="GO" id="GO:0070004">
    <property type="term" value="F:cysteine-type exopeptidase activity"/>
    <property type="evidence" value="ECO:0007669"/>
    <property type="project" value="InterPro"/>
</dbReference>
<dbReference type="PANTHER" id="PTHR12994:SF17">
    <property type="entry name" value="LD30995P"/>
    <property type="match status" value="1"/>
</dbReference>
<keyword evidence="3 6" id="KW-0645">Protease</keyword>
<keyword evidence="4 6" id="KW-0378">Hydrolase</keyword>
<evidence type="ECO:0000256" key="2">
    <source>
        <dbReference type="ARBA" id="ARBA00007225"/>
    </source>
</evidence>
<comment type="similarity">
    <text evidence="2 6">Belongs to the peptidase C69 family.</text>
</comment>
<keyword evidence="5 6" id="KW-0224">Dipeptidase</keyword>
<dbReference type="GO" id="GO:0006508">
    <property type="term" value="P:proteolysis"/>
    <property type="evidence" value="ECO:0007669"/>
    <property type="project" value="UniProtKB-KW"/>
</dbReference>
<dbReference type="eggNOG" id="COG4690">
    <property type="taxonomic scope" value="Bacteria"/>
</dbReference>
<dbReference type="EC" id="3.4.-.-" evidence="6"/>
<dbReference type="GO" id="GO:0016805">
    <property type="term" value="F:dipeptidase activity"/>
    <property type="evidence" value="ECO:0007669"/>
    <property type="project" value="UniProtKB-KW"/>
</dbReference>
<keyword evidence="8" id="KW-1185">Reference proteome</keyword>
<comment type="caution">
    <text evidence="7">The sequence shown here is derived from an EMBL/GenBank/DDBJ whole genome shotgun (WGS) entry which is preliminary data.</text>
</comment>
<dbReference type="InterPro" id="IPR047804">
    <property type="entry name" value="C69_dipept_A-like"/>
</dbReference>
<dbReference type="AlphaFoldDB" id="I7IVH8"/>
<dbReference type="PATRIC" id="fig|1423758.3.peg.528"/>
<evidence type="ECO:0000256" key="1">
    <source>
        <dbReference type="ARBA" id="ARBA00001670"/>
    </source>
</evidence>
<dbReference type="InterPro" id="IPR005322">
    <property type="entry name" value="Peptidase_C69"/>
</dbReference>
<gene>
    <name evidence="7" type="ORF">BN55_08155</name>
</gene>
<proteinExistence type="inferred from homology"/>
<dbReference type="RefSeq" id="WP_008470244.1">
    <property type="nucleotide sequence ID" value="NZ_AYZP01000011.1"/>
</dbReference>
<name>I7IVH8_9LACO</name>
<accession>I7IVH8</accession>
<dbReference type="PANTHER" id="PTHR12994">
    <property type="entry name" value="SECERNIN"/>
    <property type="match status" value="1"/>
</dbReference>
<evidence type="ECO:0000313" key="8">
    <source>
        <dbReference type="Proteomes" id="UP000009320"/>
    </source>
</evidence>
<evidence type="ECO:0000256" key="5">
    <source>
        <dbReference type="ARBA" id="ARBA00022997"/>
    </source>
</evidence>
<dbReference type="OrthoDB" id="9764088at2"/>
<comment type="catalytic activity">
    <reaction evidence="1">
        <text>an L-aminoacyl-L-amino acid + H2O = 2 an L-alpha-amino acid</text>
        <dbReference type="Rhea" id="RHEA:48940"/>
        <dbReference type="ChEBI" id="CHEBI:15377"/>
        <dbReference type="ChEBI" id="CHEBI:59869"/>
        <dbReference type="ChEBI" id="CHEBI:77460"/>
        <dbReference type="EC" id="3.4.13.19"/>
    </reaction>
</comment>
<evidence type="ECO:0000313" key="7">
    <source>
        <dbReference type="EMBL" id="CCI81468.1"/>
    </source>
</evidence>
<dbReference type="MEROPS" id="C69.001"/>
<dbReference type="Proteomes" id="UP000009320">
    <property type="component" value="Unassembled WGS sequence"/>
</dbReference>
<dbReference type="STRING" id="1423758.FC41_GL000522"/>
<evidence type="ECO:0000256" key="6">
    <source>
        <dbReference type="RuleBase" id="RU364089"/>
    </source>
</evidence>
<dbReference type="Pfam" id="PF03577">
    <property type="entry name" value="Peptidase_C69"/>
    <property type="match status" value="1"/>
</dbReference>
<evidence type="ECO:0000256" key="4">
    <source>
        <dbReference type="ARBA" id="ARBA00022801"/>
    </source>
</evidence>
<dbReference type="Gene3D" id="3.60.60.10">
    <property type="entry name" value="Penicillin V Acylase, Chain A"/>
    <property type="match status" value="1"/>
</dbReference>
<dbReference type="NCBIfam" id="NF033678">
    <property type="entry name" value="C69_fam_dipept"/>
    <property type="match status" value="1"/>
</dbReference>
<reference evidence="7 8" key="1">
    <citation type="submission" date="2012-06" db="EMBL/GenBank/DDBJ databases">
        <title>Draft Genome Sequence of Lactobacillus hominis Strain CRBIP 24.179T, isolated from human intestine.</title>
        <authorList>
            <person name="Cousin S."/>
            <person name="Ma L."/>
            <person name="Bizet C."/>
            <person name="Loux V."/>
            <person name="Bouchier C."/>
            <person name="Clermont D."/>
            <person name="Creno S."/>
        </authorList>
    </citation>
    <scope>NUCLEOTIDE SEQUENCE [LARGE SCALE GENOMIC DNA]</scope>
    <source>
        <strain evidence="8">CRBIP 24.179T</strain>
    </source>
</reference>
<protein>
    <recommendedName>
        <fullName evidence="6">Dipeptidase</fullName>
        <ecNumber evidence="6">3.4.-.-</ecNumber>
    </recommendedName>
</protein>